<gene>
    <name evidence="1" type="ORF">C9381_17695</name>
    <name evidence="2" type="ORF">D9O29_21535</name>
</gene>
<sequence>MLRIHQDDARQEFALDKLSWKSREQKRSRMAANEPGALFIQCSLFLCLCQQVICLPPIFDCLPEVAHDA</sequence>
<evidence type="ECO:0000313" key="2">
    <source>
        <dbReference type="EMBL" id="TXL74982.1"/>
    </source>
</evidence>
<name>A0AAN1NTI5_9GAMM</name>
<evidence type="ECO:0000313" key="1">
    <source>
        <dbReference type="EMBL" id="AVV38912.1"/>
    </source>
</evidence>
<reference evidence="1 3" key="1">
    <citation type="journal article" date="2018" name="Int J Genomics">
        <title>Comparative Genomics Analysis of Plasmid pPV989-94 from a Clinical Isolate of Pantoea vagans PV989.</title>
        <authorList>
            <person name="Xu L."/>
            <person name="Yin M."/>
            <person name="Zhu T."/>
            <person name="Lu J."/>
            <person name="Bao Q."/>
        </authorList>
    </citation>
    <scope>NUCLEOTIDE SEQUENCE [LARGE SCALE GENOMIC DNA]</scope>
    <source>
        <strain evidence="1 3">PV989</strain>
    </source>
</reference>
<proteinExistence type="predicted"/>
<reference evidence="2 4" key="2">
    <citation type="submission" date="2018-10" db="EMBL/GenBank/DDBJ databases">
        <title>Draft genome sequence of Pantoea vagans isolated from corpses of the sugarcane aphid Melanaphis sacchari Zehntner.</title>
        <authorList>
            <person name="Toledo E."/>
            <person name="Pena G."/>
            <person name="Lozano L."/>
        </authorList>
    </citation>
    <scope>NUCLEOTIDE SEQUENCE [LARGE SCALE GENOMIC DNA]</scope>
    <source>
        <strain evidence="2 4">ET-90</strain>
    </source>
</reference>
<dbReference type="EMBL" id="RCNL01000013">
    <property type="protein sequence ID" value="TXL74982.1"/>
    <property type="molecule type" value="Genomic_DNA"/>
</dbReference>
<evidence type="ECO:0000313" key="4">
    <source>
        <dbReference type="Proteomes" id="UP000426772"/>
    </source>
</evidence>
<organism evidence="1 3">
    <name type="scientific">Pantoea vagans</name>
    <dbReference type="NCBI Taxonomy" id="470934"/>
    <lineage>
        <taxon>Bacteria</taxon>
        <taxon>Pseudomonadati</taxon>
        <taxon>Pseudomonadota</taxon>
        <taxon>Gammaproteobacteria</taxon>
        <taxon>Enterobacterales</taxon>
        <taxon>Erwiniaceae</taxon>
        <taxon>Pantoea</taxon>
    </lineage>
</organism>
<dbReference type="AlphaFoldDB" id="A0AAN1NTI5"/>
<dbReference type="Proteomes" id="UP000241538">
    <property type="component" value="Chromosome"/>
</dbReference>
<protein>
    <submittedName>
        <fullName evidence="1">Uncharacterized protein</fullName>
    </submittedName>
</protein>
<keyword evidence="4" id="KW-1185">Reference proteome</keyword>
<accession>A0AAN1NTI5</accession>
<dbReference type="Proteomes" id="UP000426772">
    <property type="component" value="Unassembled WGS sequence"/>
</dbReference>
<evidence type="ECO:0000313" key="3">
    <source>
        <dbReference type="Proteomes" id="UP000241538"/>
    </source>
</evidence>
<dbReference type="EMBL" id="CP028349">
    <property type="protein sequence ID" value="AVV38912.1"/>
    <property type="molecule type" value="Genomic_DNA"/>
</dbReference>